<gene>
    <name evidence="2" type="ORF">QVD17_25638</name>
</gene>
<accession>A0AAD8NV78</accession>
<feature type="region of interest" description="Disordered" evidence="1">
    <location>
        <begin position="1"/>
        <end position="52"/>
    </location>
</feature>
<protein>
    <submittedName>
        <fullName evidence="2">Uncharacterized protein</fullName>
    </submittedName>
</protein>
<dbReference type="AlphaFoldDB" id="A0AAD8NV78"/>
<evidence type="ECO:0000313" key="3">
    <source>
        <dbReference type="Proteomes" id="UP001229421"/>
    </source>
</evidence>
<evidence type="ECO:0000313" key="2">
    <source>
        <dbReference type="EMBL" id="KAK1422493.1"/>
    </source>
</evidence>
<comment type="caution">
    <text evidence="2">The sequence shown here is derived from an EMBL/GenBank/DDBJ whole genome shotgun (WGS) entry which is preliminary data.</text>
</comment>
<proteinExistence type="predicted"/>
<name>A0AAD8NV78_TARER</name>
<dbReference type="Proteomes" id="UP001229421">
    <property type="component" value="Unassembled WGS sequence"/>
</dbReference>
<feature type="compositionally biased region" description="Pro residues" evidence="1">
    <location>
        <begin position="1"/>
        <end position="21"/>
    </location>
</feature>
<sequence length="89" mass="9995">MTPTNHRPPPPPRIVTPPPPTVHHTTTHRPPPPLSAINHRLPSPPCESKLKSRPQFPNSIQFKPNAYKINSYVSIQLTLVQIQVSFNPL</sequence>
<dbReference type="EMBL" id="JAUHHV010000006">
    <property type="protein sequence ID" value="KAK1422493.1"/>
    <property type="molecule type" value="Genomic_DNA"/>
</dbReference>
<evidence type="ECO:0000256" key="1">
    <source>
        <dbReference type="SAM" id="MobiDB-lite"/>
    </source>
</evidence>
<reference evidence="2" key="1">
    <citation type="journal article" date="2023" name="bioRxiv">
        <title>Improved chromosome-level genome assembly for marigold (Tagetes erecta).</title>
        <authorList>
            <person name="Jiang F."/>
            <person name="Yuan L."/>
            <person name="Wang S."/>
            <person name="Wang H."/>
            <person name="Xu D."/>
            <person name="Wang A."/>
            <person name="Fan W."/>
        </authorList>
    </citation>
    <scope>NUCLEOTIDE SEQUENCE</scope>
    <source>
        <strain evidence="2">WSJ</strain>
        <tissue evidence="2">Leaf</tissue>
    </source>
</reference>
<keyword evidence="3" id="KW-1185">Reference proteome</keyword>
<organism evidence="2 3">
    <name type="scientific">Tagetes erecta</name>
    <name type="common">African marigold</name>
    <dbReference type="NCBI Taxonomy" id="13708"/>
    <lineage>
        <taxon>Eukaryota</taxon>
        <taxon>Viridiplantae</taxon>
        <taxon>Streptophyta</taxon>
        <taxon>Embryophyta</taxon>
        <taxon>Tracheophyta</taxon>
        <taxon>Spermatophyta</taxon>
        <taxon>Magnoliopsida</taxon>
        <taxon>eudicotyledons</taxon>
        <taxon>Gunneridae</taxon>
        <taxon>Pentapetalae</taxon>
        <taxon>asterids</taxon>
        <taxon>campanulids</taxon>
        <taxon>Asterales</taxon>
        <taxon>Asteraceae</taxon>
        <taxon>Asteroideae</taxon>
        <taxon>Heliantheae alliance</taxon>
        <taxon>Tageteae</taxon>
        <taxon>Tagetes</taxon>
    </lineage>
</organism>